<protein>
    <submittedName>
        <fullName evidence="3">Universal stress protein</fullName>
    </submittedName>
</protein>
<evidence type="ECO:0000259" key="2">
    <source>
        <dbReference type="Pfam" id="PF00582"/>
    </source>
</evidence>
<evidence type="ECO:0000313" key="3">
    <source>
        <dbReference type="EMBL" id="HGG01932.1"/>
    </source>
</evidence>
<dbReference type="AlphaFoldDB" id="A0A7C3VI09"/>
<dbReference type="Gene3D" id="3.40.50.620">
    <property type="entry name" value="HUPs"/>
    <property type="match status" value="1"/>
</dbReference>
<dbReference type="PANTHER" id="PTHR46268">
    <property type="entry name" value="STRESS RESPONSE PROTEIN NHAX"/>
    <property type="match status" value="1"/>
</dbReference>
<dbReference type="InterPro" id="IPR006015">
    <property type="entry name" value="Universal_stress_UspA"/>
</dbReference>
<gene>
    <name evidence="3" type="ORF">ENR15_15125</name>
</gene>
<dbReference type="SUPFAM" id="SSF52402">
    <property type="entry name" value="Adenine nucleotide alpha hydrolases-like"/>
    <property type="match status" value="1"/>
</dbReference>
<dbReference type="PANTHER" id="PTHR46268:SF8">
    <property type="entry name" value="UNIVERSAL STRESS PROTEIN SLL1388"/>
    <property type="match status" value="1"/>
</dbReference>
<comment type="caution">
    <text evidence="3">The sequence shown here is derived from an EMBL/GenBank/DDBJ whole genome shotgun (WGS) entry which is preliminary data.</text>
</comment>
<dbReference type="CDD" id="cd00293">
    <property type="entry name" value="USP-like"/>
    <property type="match status" value="1"/>
</dbReference>
<dbReference type="EMBL" id="DSPX01000153">
    <property type="protein sequence ID" value="HGG01932.1"/>
    <property type="molecule type" value="Genomic_DNA"/>
</dbReference>
<feature type="domain" description="UspA" evidence="2">
    <location>
        <begin position="1"/>
        <end position="139"/>
    </location>
</feature>
<name>A0A7C3VI09_9CYAN</name>
<evidence type="ECO:0000256" key="1">
    <source>
        <dbReference type="ARBA" id="ARBA00008791"/>
    </source>
</evidence>
<reference evidence="3" key="1">
    <citation type="journal article" date="2020" name="mSystems">
        <title>Genome- and Community-Level Interaction Insights into Carbon Utilization and Element Cycling Functions of Hydrothermarchaeota in Hydrothermal Sediment.</title>
        <authorList>
            <person name="Zhou Z."/>
            <person name="Liu Y."/>
            <person name="Xu W."/>
            <person name="Pan J."/>
            <person name="Luo Z.H."/>
            <person name="Li M."/>
        </authorList>
    </citation>
    <scope>NUCLEOTIDE SEQUENCE [LARGE SCALE GENOMIC DNA]</scope>
    <source>
        <strain evidence="3">SpSt-374</strain>
    </source>
</reference>
<dbReference type="InterPro" id="IPR014729">
    <property type="entry name" value="Rossmann-like_a/b/a_fold"/>
</dbReference>
<accession>A0A7C3VI09</accession>
<dbReference type="InterPro" id="IPR006016">
    <property type="entry name" value="UspA"/>
</dbReference>
<dbReference type="Pfam" id="PF00582">
    <property type="entry name" value="Usp"/>
    <property type="match status" value="1"/>
</dbReference>
<sequence length="142" mass="15735">MIKTILVAVDGSNLSEQVIATVENIKLEEQSQIILTYVIANEGAEVEVRADRPHTYGEEMPYKLVEKQLQEYQKRLPCPSQIEIVSGDPAQEIIRTANIYKADLIVLGSRGLTGMKRILLGSVSSMVVADAECSVMVVKPYR</sequence>
<organism evidence="3">
    <name type="scientific">Planktothricoides sp. SpSt-374</name>
    <dbReference type="NCBI Taxonomy" id="2282167"/>
    <lineage>
        <taxon>Bacteria</taxon>
        <taxon>Bacillati</taxon>
        <taxon>Cyanobacteriota</taxon>
        <taxon>Cyanophyceae</taxon>
        <taxon>Oscillatoriophycideae</taxon>
        <taxon>Oscillatoriales</taxon>
        <taxon>Oscillatoriaceae</taxon>
        <taxon>Planktothricoides</taxon>
    </lineage>
</organism>
<dbReference type="PRINTS" id="PR01438">
    <property type="entry name" value="UNVRSLSTRESS"/>
</dbReference>
<proteinExistence type="inferred from homology"/>
<comment type="similarity">
    <text evidence="1">Belongs to the universal stress protein A family.</text>
</comment>